<name>A0A380C3U8_SPOPA</name>
<dbReference type="EMBL" id="UGYZ01000002">
    <property type="protein sequence ID" value="SUJ11593.1"/>
    <property type="molecule type" value="Genomic_DNA"/>
</dbReference>
<organism evidence="1 2">
    <name type="scientific">Sporosarcina pasteurii</name>
    <name type="common">Bacillus pasteurii</name>
    <dbReference type="NCBI Taxonomy" id="1474"/>
    <lineage>
        <taxon>Bacteria</taxon>
        <taxon>Bacillati</taxon>
        <taxon>Bacillota</taxon>
        <taxon>Bacilli</taxon>
        <taxon>Bacillales</taxon>
        <taxon>Caryophanaceae</taxon>
        <taxon>Sporosarcina</taxon>
    </lineage>
</organism>
<proteinExistence type="predicted"/>
<dbReference type="GO" id="GO:0005737">
    <property type="term" value="C:cytoplasm"/>
    <property type="evidence" value="ECO:0007669"/>
    <property type="project" value="TreeGrafter"/>
</dbReference>
<gene>
    <name evidence="1" type="ORF">NCTC4822_02156</name>
</gene>
<sequence length="176" mass="20371">MVKTVYLVRHCQAEGQELEAELTEKGEVQAIELMHFFEKRNIKHIISSPYMRAKQSILPAADRLGLQVEIDSRLSEHRLISKNLNDWIERLEDSIRDKELKMAEGESSREVTKRAMEVLEAATDGTVLATHRNTMGLLLLHLDGMQGLKEWAGFSHPDVYEVKVKKDDYEVRRIWN</sequence>
<accession>A0A380C3U8</accession>
<evidence type="ECO:0000313" key="2">
    <source>
        <dbReference type="Proteomes" id="UP000254519"/>
    </source>
</evidence>
<dbReference type="SMART" id="SM00855">
    <property type="entry name" value="PGAM"/>
    <property type="match status" value="1"/>
</dbReference>
<dbReference type="GO" id="GO:0016791">
    <property type="term" value="F:phosphatase activity"/>
    <property type="evidence" value="ECO:0007669"/>
    <property type="project" value="TreeGrafter"/>
</dbReference>
<dbReference type="InterPro" id="IPR050275">
    <property type="entry name" value="PGM_Phosphatase"/>
</dbReference>
<dbReference type="Pfam" id="PF00300">
    <property type="entry name" value="His_Phos_1"/>
    <property type="match status" value="1"/>
</dbReference>
<dbReference type="Proteomes" id="UP000254519">
    <property type="component" value="Unassembled WGS sequence"/>
</dbReference>
<reference evidence="1 2" key="1">
    <citation type="submission" date="2018-06" db="EMBL/GenBank/DDBJ databases">
        <authorList>
            <consortium name="Pathogen Informatics"/>
            <person name="Doyle S."/>
        </authorList>
    </citation>
    <scope>NUCLEOTIDE SEQUENCE [LARGE SCALE GENOMIC DNA]</scope>
    <source>
        <strain evidence="2">ATCC 11859 / DSM 33 / NCIB 8841 / NCTC 4822</strain>
    </source>
</reference>
<protein>
    <submittedName>
        <fullName evidence="1">Bifunctional RNase H/acid phosphatase</fullName>
    </submittedName>
</protein>
<dbReference type="PANTHER" id="PTHR48100">
    <property type="entry name" value="BROAD-SPECIFICITY PHOSPHATASE YOR283W-RELATED"/>
    <property type="match status" value="1"/>
</dbReference>
<dbReference type="InterPro" id="IPR013078">
    <property type="entry name" value="His_Pase_superF_clade-1"/>
</dbReference>
<dbReference type="OrthoDB" id="512570at2"/>
<dbReference type="AlphaFoldDB" id="A0A380C3U8"/>
<dbReference type="InterPro" id="IPR029033">
    <property type="entry name" value="His_PPase_superfam"/>
</dbReference>
<dbReference type="SUPFAM" id="SSF53254">
    <property type="entry name" value="Phosphoglycerate mutase-like"/>
    <property type="match status" value="1"/>
</dbReference>
<dbReference type="PANTHER" id="PTHR48100:SF1">
    <property type="entry name" value="HISTIDINE PHOSPHATASE FAMILY PROTEIN-RELATED"/>
    <property type="match status" value="1"/>
</dbReference>
<evidence type="ECO:0000313" key="1">
    <source>
        <dbReference type="EMBL" id="SUJ11593.1"/>
    </source>
</evidence>
<keyword evidence="2" id="KW-1185">Reference proteome</keyword>
<dbReference type="RefSeq" id="WP_115362077.1">
    <property type="nucleotide sequence ID" value="NZ_CP038012.1"/>
</dbReference>
<dbReference type="Gene3D" id="3.40.50.1240">
    <property type="entry name" value="Phosphoglycerate mutase-like"/>
    <property type="match status" value="1"/>
</dbReference>
<dbReference type="CDD" id="cd07067">
    <property type="entry name" value="HP_PGM_like"/>
    <property type="match status" value="1"/>
</dbReference>